<dbReference type="InterPro" id="IPR015795">
    <property type="entry name" value="Pyrv_Knase_C"/>
</dbReference>
<evidence type="ECO:0000256" key="1">
    <source>
        <dbReference type="ARBA" id="ARBA00001946"/>
    </source>
</evidence>
<dbReference type="InterPro" id="IPR036637">
    <property type="entry name" value="Phosphohistidine_dom_sf"/>
</dbReference>
<dbReference type="InterPro" id="IPR011037">
    <property type="entry name" value="Pyrv_Knase-like_insert_dom_sf"/>
</dbReference>
<name>A0A521AFY3_9BACL</name>
<dbReference type="SUPFAM" id="SSF51621">
    <property type="entry name" value="Phosphoenolpyruvate/pyruvate domain"/>
    <property type="match status" value="1"/>
</dbReference>
<evidence type="ECO:0000256" key="3">
    <source>
        <dbReference type="ARBA" id="ARBA00004997"/>
    </source>
</evidence>
<evidence type="ECO:0000256" key="2">
    <source>
        <dbReference type="ARBA" id="ARBA00001958"/>
    </source>
</evidence>
<comment type="subunit">
    <text evidence="6">Homotetramer.</text>
</comment>
<dbReference type="PROSITE" id="PS00110">
    <property type="entry name" value="PYRUVATE_KINASE"/>
    <property type="match status" value="1"/>
</dbReference>
<comment type="cofactor">
    <cofactor evidence="2">
        <name>K(+)</name>
        <dbReference type="ChEBI" id="CHEBI:29103"/>
    </cofactor>
</comment>
<dbReference type="NCBIfam" id="TIGR01064">
    <property type="entry name" value="pyruv_kin"/>
    <property type="match status" value="1"/>
</dbReference>
<comment type="pathway">
    <text evidence="3 19">Carbohydrate degradation; glycolysis; pyruvate from D-glyceraldehyde 3-phosphate: step 5/5.</text>
</comment>
<dbReference type="NCBIfam" id="NF004491">
    <property type="entry name" value="PRK05826.1"/>
    <property type="match status" value="1"/>
</dbReference>
<dbReference type="GO" id="GO:0005524">
    <property type="term" value="F:ATP binding"/>
    <property type="evidence" value="ECO:0007669"/>
    <property type="project" value="UniProtKB-KW"/>
</dbReference>
<evidence type="ECO:0000256" key="18">
    <source>
        <dbReference type="NCBIfam" id="TIGR01064"/>
    </source>
</evidence>
<evidence type="ECO:0000256" key="11">
    <source>
        <dbReference type="ARBA" id="ARBA00022741"/>
    </source>
</evidence>
<reference evidence="23 24" key="1">
    <citation type="submission" date="2017-05" db="EMBL/GenBank/DDBJ databases">
        <authorList>
            <person name="Varghese N."/>
            <person name="Submissions S."/>
        </authorList>
    </citation>
    <scope>NUCLEOTIDE SEQUENCE [LARGE SCALE GENOMIC DNA]</scope>
    <source>
        <strain evidence="23 24">DSM 45474</strain>
    </source>
</reference>
<dbReference type="NCBIfam" id="NF004978">
    <property type="entry name" value="PRK06354.1"/>
    <property type="match status" value="1"/>
</dbReference>
<dbReference type="Gene3D" id="2.40.33.10">
    <property type="entry name" value="PK beta-barrel domain-like"/>
    <property type="match status" value="1"/>
</dbReference>
<comment type="cofactor">
    <cofactor evidence="1">
        <name>Mg(2+)</name>
        <dbReference type="ChEBI" id="CHEBI:18420"/>
    </cofactor>
</comment>
<dbReference type="EMBL" id="FXTI01000001">
    <property type="protein sequence ID" value="SMO33733.1"/>
    <property type="molecule type" value="Genomic_DNA"/>
</dbReference>
<evidence type="ECO:0000256" key="13">
    <source>
        <dbReference type="ARBA" id="ARBA00022840"/>
    </source>
</evidence>
<evidence type="ECO:0000256" key="17">
    <source>
        <dbReference type="ARBA" id="ARBA00023317"/>
    </source>
</evidence>
<keyword evidence="12 19" id="KW-0418">Kinase</keyword>
<evidence type="ECO:0000256" key="19">
    <source>
        <dbReference type="RuleBase" id="RU000504"/>
    </source>
</evidence>
<dbReference type="Gene3D" id="3.50.30.10">
    <property type="entry name" value="Phosphohistidine domain"/>
    <property type="match status" value="1"/>
</dbReference>
<feature type="domain" description="Pyruvate kinase barrel" evidence="20">
    <location>
        <begin position="1"/>
        <end position="322"/>
    </location>
</feature>
<dbReference type="PRINTS" id="PR01050">
    <property type="entry name" value="PYRUVTKNASE"/>
</dbReference>
<dbReference type="UniPathway" id="UPA00109">
    <property type="reaction ID" value="UER00188"/>
</dbReference>
<evidence type="ECO:0000256" key="4">
    <source>
        <dbReference type="ARBA" id="ARBA00006237"/>
    </source>
</evidence>
<evidence type="ECO:0000256" key="15">
    <source>
        <dbReference type="ARBA" id="ARBA00022958"/>
    </source>
</evidence>
<dbReference type="RefSeq" id="WP_142503836.1">
    <property type="nucleotide sequence ID" value="NZ_FXTI01000001.1"/>
</dbReference>
<feature type="domain" description="Pyruvate kinase C-terminal" evidence="22">
    <location>
        <begin position="355"/>
        <end position="468"/>
    </location>
</feature>
<dbReference type="SUPFAM" id="SSF52935">
    <property type="entry name" value="PK C-terminal domain-like"/>
    <property type="match status" value="1"/>
</dbReference>
<evidence type="ECO:0000313" key="23">
    <source>
        <dbReference type="EMBL" id="SMO33733.1"/>
    </source>
</evidence>
<dbReference type="SUPFAM" id="SSF50800">
    <property type="entry name" value="PK beta-barrel domain-like"/>
    <property type="match status" value="1"/>
</dbReference>
<dbReference type="FunFam" id="3.50.30.10:FF:000004">
    <property type="entry name" value="Pyruvate kinase"/>
    <property type="match status" value="1"/>
</dbReference>
<dbReference type="Gene3D" id="3.40.1380.20">
    <property type="entry name" value="Pyruvate kinase, C-terminal domain"/>
    <property type="match status" value="1"/>
</dbReference>
<evidence type="ECO:0000259" key="20">
    <source>
        <dbReference type="Pfam" id="PF00224"/>
    </source>
</evidence>
<comment type="catalytic activity">
    <reaction evidence="19">
        <text>pyruvate + ATP = phosphoenolpyruvate + ADP + H(+)</text>
        <dbReference type="Rhea" id="RHEA:18157"/>
        <dbReference type="ChEBI" id="CHEBI:15361"/>
        <dbReference type="ChEBI" id="CHEBI:15378"/>
        <dbReference type="ChEBI" id="CHEBI:30616"/>
        <dbReference type="ChEBI" id="CHEBI:58702"/>
        <dbReference type="ChEBI" id="CHEBI:456216"/>
        <dbReference type="EC" id="2.7.1.40"/>
    </reaction>
</comment>
<dbReference type="GO" id="GO:0016301">
    <property type="term" value="F:kinase activity"/>
    <property type="evidence" value="ECO:0007669"/>
    <property type="project" value="UniProtKB-KW"/>
</dbReference>
<evidence type="ECO:0000256" key="9">
    <source>
        <dbReference type="ARBA" id="ARBA00022679"/>
    </source>
</evidence>
<sequence>MRRTKIVCTIGPASEKKETLRELVRAGMNVARLNFSHGSHEEHLQRIQCIREVEREQGTRIAILLDTKGPEIRTGVLKQDQVELRTGDKIILTTEEIEGDASRVSVSFKKLPEDVSPGSTILVDDGLISLKVEKVEGRDIYCNIENGGILKDRKGVNVPGVSIKLPGITEKDAEDICFGIEHQVDFIAASFVRKADDVLEIRKILEEYQADIHIISKIENQEGVENLDAILKVSDGLMVARGDLGVEIPAEEVPILQKEMIKKCNHRGKPVITATQMLDSMQRFPRPTRAEANDVANAIFDGTDAIMLSGETASGKYPVEAVETMDRIASTAEDSLQYADLLHERIRALDVSIPDSISQAVVHTAGLLNSSAILTSTESGRTARMVSKYRPQAPIVAVTPHDRVMRQLALVWGVCPVKGGKVETTDEMLNTAIESAIHSEIVRHGDLVVITAGVPVGQSGTTNLMKVHVIGDVLAKGQGVGKDVLTGEVVVGTTASEIRSKMKDGAILVTQSTDKDMIDSFKKASAVIVAEGGLTSHAAVVGLSLGIPVVVGVNDAMDLFKDGMEVTVDAEQGHIYSGRANVL</sequence>
<evidence type="ECO:0000256" key="16">
    <source>
        <dbReference type="ARBA" id="ARBA00023152"/>
    </source>
</evidence>
<feature type="domain" description="PEP-utilising enzyme mobile" evidence="21">
    <location>
        <begin position="503"/>
        <end position="573"/>
    </location>
</feature>
<dbReference type="FunFam" id="2.40.33.10:FF:000001">
    <property type="entry name" value="Pyruvate kinase"/>
    <property type="match status" value="1"/>
</dbReference>
<dbReference type="GO" id="GO:0006950">
    <property type="term" value="P:response to stress"/>
    <property type="evidence" value="ECO:0007669"/>
    <property type="project" value="UniProtKB-ARBA"/>
</dbReference>
<evidence type="ECO:0000313" key="24">
    <source>
        <dbReference type="Proteomes" id="UP000315636"/>
    </source>
</evidence>
<dbReference type="Pfam" id="PF00224">
    <property type="entry name" value="PK"/>
    <property type="match status" value="1"/>
</dbReference>
<keyword evidence="24" id="KW-1185">Reference proteome</keyword>
<keyword evidence="10" id="KW-0479">Metal-binding</keyword>
<dbReference type="SUPFAM" id="SSF52009">
    <property type="entry name" value="Phosphohistidine domain"/>
    <property type="match status" value="1"/>
</dbReference>
<keyword evidence="14 19" id="KW-0460">Magnesium</keyword>
<evidence type="ECO:0000256" key="12">
    <source>
        <dbReference type="ARBA" id="ARBA00022777"/>
    </source>
</evidence>
<keyword evidence="15" id="KW-0630">Potassium</keyword>
<dbReference type="InterPro" id="IPR018209">
    <property type="entry name" value="Pyrv_Knase_AS"/>
</dbReference>
<evidence type="ECO:0000259" key="21">
    <source>
        <dbReference type="Pfam" id="PF00391"/>
    </source>
</evidence>
<dbReference type="InterPro" id="IPR008279">
    <property type="entry name" value="PEP-util_enz_mobile_dom"/>
</dbReference>
<comment type="similarity">
    <text evidence="4">In the C-terminal section; belongs to the PEP-utilizing enzyme family.</text>
</comment>
<dbReference type="Gene3D" id="3.20.20.60">
    <property type="entry name" value="Phosphoenolpyruvate-binding domains"/>
    <property type="match status" value="1"/>
</dbReference>
<proteinExistence type="inferred from homology"/>
<keyword evidence="9 19" id="KW-0808">Transferase</keyword>
<organism evidence="23 24">
    <name type="scientific">Melghirimyces algeriensis</name>
    <dbReference type="NCBI Taxonomy" id="910412"/>
    <lineage>
        <taxon>Bacteria</taxon>
        <taxon>Bacillati</taxon>
        <taxon>Bacillota</taxon>
        <taxon>Bacilli</taxon>
        <taxon>Bacillales</taxon>
        <taxon>Thermoactinomycetaceae</taxon>
        <taxon>Melghirimyces</taxon>
    </lineage>
</organism>
<keyword evidence="13" id="KW-0067">ATP-binding</keyword>
<accession>A0A521AFY3</accession>
<dbReference type="GO" id="GO:0030955">
    <property type="term" value="F:potassium ion binding"/>
    <property type="evidence" value="ECO:0007669"/>
    <property type="project" value="UniProtKB-UniRule"/>
</dbReference>
<evidence type="ECO:0000256" key="8">
    <source>
        <dbReference type="ARBA" id="ARBA00018587"/>
    </source>
</evidence>
<dbReference type="Pfam" id="PF02887">
    <property type="entry name" value="PK_C"/>
    <property type="match status" value="1"/>
</dbReference>
<dbReference type="Proteomes" id="UP000315636">
    <property type="component" value="Unassembled WGS sequence"/>
</dbReference>
<dbReference type="InterPro" id="IPR040442">
    <property type="entry name" value="Pyrv_kinase-like_dom_sf"/>
</dbReference>
<dbReference type="InterPro" id="IPR036918">
    <property type="entry name" value="Pyrv_Knase_C_sf"/>
</dbReference>
<dbReference type="OrthoDB" id="9812123at2"/>
<gene>
    <name evidence="23" type="ORF">SAMN06264849_101122</name>
</gene>
<evidence type="ECO:0000259" key="22">
    <source>
        <dbReference type="Pfam" id="PF02887"/>
    </source>
</evidence>
<keyword evidence="17 23" id="KW-0670">Pyruvate</keyword>
<dbReference type="InterPro" id="IPR015813">
    <property type="entry name" value="Pyrv/PenolPyrv_kinase-like_dom"/>
</dbReference>
<dbReference type="PANTHER" id="PTHR11817">
    <property type="entry name" value="PYRUVATE KINASE"/>
    <property type="match status" value="1"/>
</dbReference>
<comment type="similarity">
    <text evidence="5 19">Belongs to the pyruvate kinase family.</text>
</comment>
<dbReference type="InterPro" id="IPR001697">
    <property type="entry name" value="Pyr_Knase"/>
</dbReference>
<evidence type="ECO:0000256" key="5">
    <source>
        <dbReference type="ARBA" id="ARBA00008663"/>
    </source>
</evidence>
<dbReference type="EC" id="2.7.1.40" evidence="7 18"/>
<evidence type="ECO:0000256" key="14">
    <source>
        <dbReference type="ARBA" id="ARBA00022842"/>
    </source>
</evidence>
<keyword evidence="16 19" id="KW-0324">Glycolysis</keyword>
<evidence type="ECO:0000256" key="10">
    <source>
        <dbReference type="ARBA" id="ARBA00022723"/>
    </source>
</evidence>
<dbReference type="Pfam" id="PF00391">
    <property type="entry name" value="PEP-utilizers"/>
    <property type="match status" value="1"/>
</dbReference>
<protein>
    <recommendedName>
        <fullName evidence="8 18">Pyruvate kinase</fullName>
        <ecNumber evidence="7 18">2.7.1.40</ecNumber>
    </recommendedName>
</protein>
<dbReference type="InterPro" id="IPR015806">
    <property type="entry name" value="Pyrv_Knase_insert_dom_sf"/>
</dbReference>
<dbReference type="AlphaFoldDB" id="A0A521AFY3"/>
<dbReference type="GO" id="GO:0004743">
    <property type="term" value="F:pyruvate kinase activity"/>
    <property type="evidence" value="ECO:0007669"/>
    <property type="project" value="UniProtKB-UniRule"/>
</dbReference>
<dbReference type="GO" id="GO:0000287">
    <property type="term" value="F:magnesium ion binding"/>
    <property type="evidence" value="ECO:0007669"/>
    <property type="project" value="UniProtKB-UniRule"/>
</dbReference>
<dbReference type="InterPro" id="IPR015793">
    <property type="entry name" value="Pyrv_Knase_brl"/>
</dbReference>
<evidence type="ECO:0000256" key="7">
    <source>
        <dbReference type="ARBA" id="ARBA00012142"/>
    </source>
</evidence>
<dbReference type="FunFam" id="3.20.20.60:FF:000001">
    <property type="entry name" value="Pyruvate kinase"/>
    <property type="match status" value="1"/>
</dbReference>
<keyword evidence="11" id="KW-0547">Nucleotide-binding</keyword>
<evidence type="ECO:0000256" key="6">
    <source>
        <dbReference type="ARBA" id="ARBA00011881"/>
    </source>
</evidence>